<dbReference type="Proteomes" id="UP000240704">
    <property type="component" value="Segment"/>
</dbReference>
<evidence type="ECO:0000313" key="2">
    <source>
        <dbReference type="EMBL" id="AUM59687.1"/>
    </source>
</evidence>
<name>A0A2I6PI56_9CAUD</name>
<protein>
    <submittedName>
        <fullName evidence="2">Uncharacterized protein</fullName>
    </submittedName>
</protein>
<keyword evidence="1" id="KW-0812">Transmembrane</keyword>
<accession>A0A2I6PI56</accession>
<feature type="transmembrane region" description="Helical" evidence="1">
    <location>
        <begin position="26"/>
        <end position="46"/>
    </location>
</feature>
<sequence length="56" mass="6543">MAAEKFFWRTLSIIISLWVLTKLVSILFAFVAFVVCLALAVGATWWQLRKRKKQRS</sequence>
<dbReference type="KEGG" id="vg:54987026"/>
<evidence type="ECO:0000256" key="1">
    <source>
        <dbReference type="SAM" id="Phobius"/>
    </source>
</evidence>
<dbReference type="GeneID" id="54987026"/>
<organism evidence="2 3">
    <name type="scientific">Pseudomonas phage PMBT3</name>
    <dbReference type="NCBI Taxonomy" id="2059856"/>
    <lineage>
        <taxon>Viruses</taxon>
        <taxon>Duplodnaviria</taxon>
        <taxon>Heunggongvirae</taxon>
        <taxon>Uroviricota</taxon>
        <taxon>Caudoviricetes</taxon>
        <taxon>Maxrubnervirus</taxon>
        <taxon>Maxrubnervirus PMBT3</taxon>
    </lineage>
</organism>
<keyword evidence="3" id="KW-1185">Reference proteome</keyword>
<proteinExistence type="predicted"/>
<dbReference type="EMBL" id="MG596799">
    <property type="protein sequence ID" value="AUM59687.1"/>
    <property type="molecule type" value="Genomic_DNA"/>
</dbReference>
<reference evidence="3" key="1">
    <citation type="submission" date="2017-11" db="EMBL/GenBank/DDBJ databases">
        <title>Genome sequence and characterization of the novel virulent phage PMBT3 infecting Pseudomonas sp.</title>
        <authorList>
            <person name="Koberg S."/>
            <person name="Brinks E."/>
            <person name="Heller K.J."/>
            <person name="Neve H."/>
            <person name="Franz C.M.A.P."/>
        </authorList>
    </citation>
    <scope>NUCLEOTIDE SEQUENCE [LARGE SCALE GENOMIC DNA]</scope>
</reference>
<keyword evidence="1" id="KW-0472">Membrane</keyword>
<dbReference type="RefSeq" id="YP_009796636.1">
    <property type="nucleotide sequence ID" value="NC_047902.1"/>
</dbReference>
<keyword evidence="1" id="KW-1133">Transmembrane helix</keyword>
<evidence type="ECO:0000313" key="3">
    <source>
        <dbReference type="Proteomes" id="UP000240704"/>
    </source>
</evidence>